<protein>
    <submittedName>
        <fullName evidence="2">Uncharacterized protein</fullName>
    </submittedName>
</protein>
<proteinExistence type="predicted"/>
<feature type="region of interest" description="Disordered" evidence="1">
    <location>
        <begin position="125"/>
        <end position="147"/>
    </location>
</feature>
<dbReference type="EMBL" id="UZAI01019703">
    <property type="protein sequence ID" value="VDP47190.1"/>
    <property type="molecule type" value="Genomic_DNA"/>
</dbReference>
<organism evidence="2 3">
    <name type="scientific">Schistosoma margrebowiei</name>
    <dbReference type="NCBI Taxonomy" id="48269"/>
    <lineage>
        <taxon>Eukaryota</taxon>
        <taxon>Metazoa</taxon>
        <taxon>Spiralia</taxon>
        <taxon>Lophotrochozoa</taxon>
        <taxon>Platyhelminthes</taxon>
        <taxon>Trematoda</taxon>
        <taxon>Digenea</taxon>
        <taxon>Strigeidida</taxon>
        <taxon>Schistosomatoidea</taxon>
        <taxon>Schistosomatidae</taxon>
        <taxon>Schistosoma</taxon>
    </lineage>
</organism>
<accession>A0A183N554</accession>
<gene>
    <name evidence="2" type="ORF">SMRZ_LOCUS23429</name>
</gene>
<dbReference type="AlphaFoldDB" id="A0A183N554"/>
<evidence type="ECO:0000313" key="2">
    <source>
        <dbReference type="EMBL" id="VDP47190.1"/>
    </source>
</evidence>
<dbReference type="Proteomes" id="UP000277204">
    <property type="component" value="Unassembled WGS sequence"/>
</dbReference>
<feature type="compositionally biased region" description="Basic and acidic residues" evidence="1">
    <location>
        <begin position="132"/>
        <end position="147"/>
    </location>
</feature>
<name>A0A183N554_9TREM</name>
<keyword evidence="3" id="KW-1185">Reference proteome</keyword>
<evidence type="ECO:0000256" key="1">
    <source>
        <dbReference type="SAM" id="MobiDB-lite"/>
    </source>
</evidence>
<sequence>MCNPKLNHLLYQFYLPAPEIAATKYLINDDDDSFVSYGESGHRENNHDRLLNKGNSVTFILRIKDIGLTKSTTNMTKCNISKFSGSQQNNIVLNADEVVTTRDDQETDLSDKVLNLESNETLLALSNSENKLQPEQHYGSRDIGRER</sequence>
<evidence type="ECO:0000313" key="3">
    <source>
        <dbReference type="Proteomes" id="UP000277204"/>
    </source>
</evidence>
<reference evidence="2 3" key="1">
    <citation type="submission" date="2018-11" db="EMBL/GenBank/DDBJ databases">
        <authorList>
            <consortium name="Pathogen Informatics"/>
        </authorList>
    </citation>
    <scope>NUCLEOTIDE SEQUENCE [LARGE SCALE GENOMIC DNA]</scope>
    <source>
        <strain evidence="2 3">Zambia</strain>
    </source>
</reference>